<protein>
    <submittedName>
        <fullName evidence="5">DUF5597 domain-containing protein</fullName>
    </submittedName>
</protein>
<proteinExistence type="predicted"/>
<evidence type="ECO:0000256" key="2">
    <source>
        <dbReference type="ARBA" id="ARBA00023295"/>
    </source>
</evidence>
<evidence type="ECO:0000259" key="4">
    <source>
        <dbReference type="Pfam" id="PF18120"/>
    </source>
</evidence>
<gene>
    <name evidence="5" type="ORF">SH580_03220</name>
</gene>
<dbReference type="SUPFAM" id="SSF51445">
    <property type="entry name" value="(Trans)glycosidases"/>
    <property type="match status" value="1"/>
</dbReference>
<dbReference type="InterPro" id="IPR040719">
    <property type="entry name" value="DUF5597"/>
</dbReference>
<evidence type="ECO:0000313" key="5">
    <source>
        <dbReference type="EMBL" id="WPJ96714.1"/>
    </source>
</evidence>
<dbReference type="Pfam" id="PF18120">
    <property type="entry name" value="DUF5597"/>
    <property type="match status" value="1"/>
</dbReference>
<evidence type="ECO:0000256" key="1">
    <source>
        <dbReference type="ARBA" id="ARBA00022801"/>
    </source>
</evidence>
<name>A0ABZ0RNB4_9BACT</name>
<dbReference type="RefSeq" id="WP_319833571.1">
    <property type="nucleotide sequence ID" value="NZ_CP138858.1"/>
</dbReference>
<dbReference type="Gene3D" id="3.20.20.80">
    <property type="entry name" value="Glycosidases"/>
    <property type="match status" value="1"/>
</dbReference>
<feature type="domain" description="DUF5597" evidence="4">
    <location>
        <begin position="379"/>
        <end position="515"/>
    </location>
</feature>
<dbReference type="InterPro" id="IPR017853">
    <property type="entry name" value="GH"/>
</dbReference>
<evidence type="ECO:0000259" key="3">
    <source>
        <dbReference type="Pfam" id="PF02449"/>
    </source>
</evidence>
<keyword evidence="2" id="KW-0326">Glycosidase</keyword>
<feature type="domain" description="Glycoside hydrolase family 42 N-terminal" evidence="3">
    <location>
        <begin position="53"/>
        <end position="198"/>
    </location>
</feature>
<organism evidence="5 6">
    <name type="scientific">Coraliomargarita algicola</name>
    <dbReference type="NCBI Taxonomy" id="3092156"/>
    <lineage>
        <taxon>Bacteria</taxon>
        <taxon>Pseudomonadati</taxon>
        <taxon>Verrucomicrobiota</taxon>
        <taxon>Opitutia</taxon>
        <taxon>Puniceicoccales</taxon>
        <taxon>Coraliomargaritaceae</taxon>
        <taxon>Coraliomargarita</taxon>
    </lineage>
</organism>
<dbReference type="Gene3D" id="2.60.220.20">
    <property type="entry name" value="putative beta-Galactosidase from caulobacter crescentus"/>
    <property type="match status" value="1"/>
</dbReference>
<evidence type="ECO:0000313" key="6">
    <source>
        <dbReference type="Proteomes" id="UP001324993"/>
    </source>
</evidence>
<keyword evidence="1" id="KW-0378">Hydrolase</keyword>
<sequence>MPYPIPQIQRTPTGTAQLIVDGKPHLILGGELHNSSASSLDHLDEHTWERAQMHNCNTLFVPVYWELLEPSEGQFNFSLVEGLIQRARTHKLRLVLLWFATWKNGRSHYAPAWVKTDTERFFRMQVAPNKTCSSISPMCADACQADSRAFSALMQHLAHFDAEDHTVIMVQVQNEPGLLGAPRDFSPAASAAFQTLVPSELSAALQERKENGNIRPEILRALADAQSQRSDPQQENLTWPELFGDAACEVFMAWHIAKYVNQVAQAGRAQYDLPCYANCWLVQHPNQHPGEYPSGGPVSRMMDIWQIAAPHLDALAPDIYLDNFASICADYTTLSNPLIIPEAADTHGEASAHAVYAFGQHNAIGFAPFGIDSLDDPRLAETYQLLSDLHPLITAHHNSEKMTAVLQGGYSNSGLGPEPGINRSDRVVITLENYYAEVCYHEPLQPGCPPAVALIIEETADQLIVAGMGNVDVNFSARHLAQTDQKLNVDYLSIEEGNYRDGTWIPGRRLNGDEYVVRLGEKPTVRRVSLYRYR</sequence>
<dbReference type="Proteomes" id="UP001324993">
    <property type="component" value="Chromosome"/>
</dbReference>
<dbReference type="Pfam" id="PF02449">
    <property type="entry name" value="Glyco_hydro_42"/>
    <property type="match status" value="1"/>
</dbReference>
<reference evidence="5 6" key="1">
    <citation type="submission" date="2023-11" db="EMBL/GenBank/DDBJ databases">
        <title>Coraliomargarita sp. nov., isolated from marine algae.</title>
        <authorList>
            <person name="Lee J.K."/>
            <person name="Baek J.H."/>
            <person name="Kim J.M."/>
            <person name="Choi D.G."/>
            <person name="Jeon C.O."/>
        </authorList>
    </citation>
    <scope>NUCLEOTIDE SEQUENCE [LARGE SCALE GENOMIC DNA]</scope>
    <source>
        <strain evidence="5 6">J2-16</strain>
    </source>
</reference>
<dbReference type="InterPro" id="IPR013529">
    <property type="entry name" value="Glyco_hydro_42_N"/>
</dbReference>
<keyword evidence="6" id="KW-1185">Reference proteome</keyword>
<accession>A0ABZ0RNB4</accession>
<dbReference type="EMBL" id="CP138858">
    <property type="protein sequence ID" value="WPJ96714.1"/>
    <property type="molecule type" value="Genomic_DNA"/>
</dbReference>